<keyword evidence="2" id="KW-1133">Transmembrane helix</keyword>
<reference evidence="5" key="1">
    <citation type="submission" date="2022-11" db="UniProtKB">
        <authorList>
            <consortium name="WormBaseParasite"/>
        </authorList>
    </citation>
    <scope>IDENTIFICATION</scope>
</reference>
<feature type="signal peptide" evidence="3">
    <location>
        <begin position="1"/>
        <end position="28"/>
    </location>
</feature>
<feature type="compositionally biased region" description="Polar residues" evidence="1">
    <location>
        <begin position="219"/>
        <end position="238"/>
    </location>
</feature>
<proteinExistence type="predicted"/>
<evidence type="ECO:0000256" key="2">
    <source>
        <dbReference type="SAM" id="Phobius"/>
    </source>
</evidence>
<keyword evidence="2" id="KW-0472">Membrane</keyword>
<evidence type="ECO:0000256" key="3">
    <source>
        <dbReference type="SAM" id="SignalP"/>
    </source>
</evidence>
<evidence type="ECO:0000313" key="5">
    <source>
        <dbReference type="WBParaSite" id="jg24045"/>
    </source>
</evidence>
<keyword evidence="2" id="KW-0812">Transmembrane</keyword>
<sequence length="393" mass="43162">MSRHRNRFPTDCVMLVFLLLSCFFVVTAVSEDGFADSTDELDTKYGDYFDFGQESFTLVLKEVNTSSPPITLYASNEKELSFIAIRPPMANDKCSSTFTFDSESVSMTWFSSVFMLKHKDDQAAITSLSDANIAITKDAAKVSMESKVERISRNPPSPFYDCDIGEGNQRCSVVISAKTAATKDDFCPLRLQFERNNYKLLASTTPPPPTTTEGPVKITDSSSSNHESADGRSTTPKTDTAALSVGWIIGISVGCALVCSGIIVALMVWWFCYRKKKGSDTGVSEFGEVAESQVPRTAIQKSTESSLKFGAIQEGDQRAGYIVQGVYTTRAQTSKEREEGMVNPGKLAEQEVIPVSADRRVGKGTQRLQYVGPKDDNLYEEIGKFSMEPPPKS</sequence>
<feature type="region of interest" description="Disordered" evidence="1">
    <location>
        <begin position="200"/>
        <end position="238"/>
    </location>
</feature>
<evidence type="ECO:0000313" key="4">
    <source>
        <dbReference type="Proteomes" id="UP000887574"/>
    </source>
</evidence>
<dbReference type="WBParaSite" id="jg24045">
    <property type="protein sequence ID" value="jg24045"/>
    <property type="gene ID" value="jg24045"/>
</dbReference>
<accession>A0A915DVV9</accession>
<dbReference type="AlphaFoldDB" id="A0A915DVV9"/>
<feature type="transmembrane region" description="Helical" evidence="2">
    <location>
        <begin position="245"/>
        <end position="271"/>
    </location>
</feature>
<feature type="chain" id="PRO_5037364351" evidence="3">
    <location>
        <begin position="29"/>
        <end position="393"/>
    </location>
</feature>
<keyword evidence="3" id="KW-0732">Signal</keyword>
<organism evidence="4 5">
    <name type="scientific">Ditylenchus dipsaci</name>
    <dbReference type="NCBI Taxonomy" id="166011"/>
    <lineage>
        <taxon>Eukaryota</taxon>
        <taxon>Metazoa</taxon>
        <taxon>Ecdysozoa</taxon>
        <taxon>Nematoda</taxon>
        <taxon>Chromadorea</taxon>
        <taxon>Rhabditida</taxon>
        <taxon>Tylenchina</taxon>
        <taxon>Tylenchomorpha</taxon>
        <taxon>Sphaerularioidea</taxon>
        <taxon>Anguinidae</taxon>
        <taxon>Anguininae</taxon>
        <taxon>Ditylenchus</taxon>
    </lineage>
</organism>
<evidence type="ECO:0000256" key="1">
    <source>
        <dbReference type="SAM" id="MobiDB-lite"/>
    </source>
</evidence>
<dbReference type="Proteomes" id="UP000887574">
    <property type="component" value="Unplaced"/>
</dbReference>
<dbReference type="PROSITE" id="PS51257">
    <property type="entry name" value="PROKAR_LIPOPROTEIN"/>
    <property type="match status" value="1"/>
</dbReference>
<name>A0A915DVV9_9BILA</name>
<protein>
    <submittedName>
        <fullName evidence="5">Uncharacterized protein</fullName>
    </submittedName>
</protein>
<keyword evidence="4" id="KW-1185">Reference proteome</keyword>